<dbReference type="GO" id="GO:0016887">
    <property type="term" value="F:ATP hydrolysis activity"/>
    <property type="evidence" value="ECO:0007669"/>
    <property type="project" value="InterPro"/>
</dbReference>
<dbReference type="SUPFAM" id="SSF52540">
    <property type="entry name" value="P-loop containing nucleoside triphosphate hydrolases"/>
    <property type="match status" value="1"/>
</dbReference>
<dbReference type="PANTHER" id="PTHR43335">
    <property type="entry name" value="ABC TRANSPORTER, ATP-BINDING PROTEIN"/>
    <property type="match status" value="1"/>
</dbReference>
<evidence type="ECO:0000313" key="6">
    <source>
        <dbReference type="EMBL" id="RRR78147.1"/>
    </source>
</evidence>
<evidence type="ECO:0000256" key="3">
    <source>
        <dbReference type="ARBA" id="ARBA00022741"/>
    </source>
</evidence>
<evidence type="ECO:0000313" key="7">
    <source>
        <dbReference type="Proteomes" id="UP000280307"/>
    </source>
</evidence>
<sequence length="327" mass="35393">MTAIVATKGLCHSYGGMVALNQLDLEIPPGAVYGFIGPNGAGKTTTMRILTTLLRPTQGEAFVAGHSVLKERAAVRRQVGFMPDFFGVYDNMTAYEYLEFFAGAYQVAPERRARLIGDLLALVDLGHKKDADVMGLSRGMKQRLSLARTMLHDPALLILDEPASGLDPRARVELRELLKELRSMGKTIMISSHILTELAEMCTHIGIIEGGNLLASGDVASILRSLQPHRSFELHLLPAEDQTMAEAHAVAMALLSTQPHVLEVRSLPDDAPPQLVVDFDGDDRAASQLLAHLIQGGIAVTHFAGQINDLEDVFMRVTEGSAYGGTT</sequence>
<dbReference type="GO" id="GO:0005524">
    <property type="term" value="F:ATP binding"/>
    <property type="evidence" value="ECO:0007669"/>
    <property type="project" value="UniProtKB-KW"/>
</dbReference>
<dbReference type="PROSITE" id="PS50893">
    <property type="entry name" value="ABC_TRANSPORTER_2"/>
    <property type="match status" value="1"/>
</dbReference>
<dbReference type="EMBL" id="RSAS01000028">
    <property type="protein sequence ID" value="RRR78147.1"/>
    <property type="molecule type" value="Genomic_DNA"/>
</dbReference>
<comment type="similarity">
    <text evidence="1">Belongs to the ABC transporter superfamily.</text>
</comment>
<comment type="caution">
    <text evidence="6">The sequence shown here is derived from an EMBL/GenBank/DDBJ whole genome shotgun (WGS) entry which is preliminary data.</text>
</comment>
<evidence type="ECO:0000256" key="4">
    <source>
        <dbReference type="ARBA" id="ARBA00022840"/>
    </source>
</evidence>
<dbReference type="InterPro" id="IPR003593">
    <property type="entry name" value="AAA+_ATPase"/>
</dbReference>
<reference evidence="6 7" key="1">
    <citation type="submission" date="2018-12" db="EMBL/GenBank/DDBJ databases">
        <title>Genome Sequence of Candidatus Viridilinea halotolerans isolated from saline sulfide-rich spring.</title>
        <authorList>
            <person name="Grouzdev D.S."/>
            <person name="Burganskaya E.I."/>
            <person name="Krutkina M.S."/>
            <person name="Sukhacheva M.V."/>
            <person name="Gorlenko V.M."/>
        </authorList>
    </citation>
    <scope>NUCLEOTIDE SEQUENCE [LARGE SCALE GENOMIC DNA]</scope>
    <source>
        <strain evidence="6">Chok-6</strain>
    </source>
</reference>
<proteinExistence type="inferred from homology"/>
<dbReference type="InterPro" id="IPR027417">
    <property type="entry name" value="P-loop_NTPase"/>
</dbReference>
<organism evidence="6 7">
    <name type="scientific">Candidatus Viridilinea halotolerans</name>
    <dbReference type="NCBI Taxonomy" id="2491704"/>
    <lineage>
        <taxon>Bacteria</taxon>
        <taxon>Bacillati</taxon>
        <taxon>Chloroflexota</taxon>
        <taxon>Chloroflexia</taxon>
        <taxon>Chloroflexales</taxon>
        <taxon>Chloroflexineae</taxon>
        <taxon>Oscillochloridaceae</taxon>
        <taxon>Candidatus Viridilinea</taxon>
    </lineage>
</organism>
<dbReference type="SMART" id="SM00382">
    <property type="entry name" value="AAA"/>
    <property type="match status" value="1"/>
</dbReference>
<accession>A0A426UBN1</accession>
<dbReference type="InterPro" id="IPR003439">
    <property type="entry name" value="ABC_transporter-like_ATP-bd"/>
</dbReference>
<evidence type="ECO:0000256" key="1">
    <source>
        <dbReference type="ARBA" id="ARBA00005417"/>
    </source>
</evidence>
<keyword evidence="4 6" id="KW-0067">ATP-binding</keyword>
<dbReference type="Pfam" id="PF00005">
    <property type="entry name" value="ABC_tran"/>
    <property type="match status" value="1"/>
</dbReference>
<dbReference type="Proteomes" id="UP000280307">
    <property type="component" value="Unassembled WGS sequence"/>
</dbReference>
<gene>
    <name evidence="6" type="ORF">EI684_00640</name>
</gene>
<dbReference type="PANTHER" id="PTHR43335:SF3">
    <property type="entry name" value="ABC TRANSPORTER"/>
    <property type="match status" value="1"/>
</dbReference>
<keyword evidence="3" id="KW-0547">Nucleotide-binding</keyword>
<evidence type="ECO:0000256" key="2">
    <source>
        <dbReference type="ARBA" id="ARBA00022448"/>
    </source>
</evidence>
<keyword evidence="2" id="KW-0813">Transport</keyword>
<dbReference type="Gene3D" id="3.40.50.300">
    <property type="entry name" value="P-loop containing nucleotide triphosphate hydrolases"/>
    <property type="match status" value="1"/>
</dbReference>
<evidence type="ECO:0000259" key="5">
    <source>
        <dbReference type="PROSITE" id="PS50893"/>
    </source>
</evidence>
<dbReference type="AlphaFoldDB" id="A0A426UBN1"/>
<feature type="domain" description="ABC transporter" evidence="5">
    <location>
        <begin position="5"/>
        <end position="235"/>
    </location>
</feature>
<protein>
    <submittedName>
        <fullName evidence="6">ABC transporter ATP-binding protein</fullName>
    </submittedName>
</protein>
<name>A0A426UBN1_9CHLR</name>
<dbReference type="CDD" id="cd03230">
    <property type="entry name" value="ABC_DR_subfamily_A"/>
    <property type="match status" value="1"/>
</dbReference>